<evidence type="ECO:0000313" key="9">
    <source>
        <dbReference type="Proteomes" id="UP000233440"/>
    </source>
</evidence>
<dbReference type="Gene3D" id="3.40.50.150">
    <property type="entry name" value="Vaccinia Virus protein VP39"/>
    <property type="match status" value="1"/>
</dbReference>
<dbReference type="PROSITE" id="PS51679">
    <property type="entry name" value="SAM_MT_C5"/>
    <property type="match status" value="1"/>
</dbReference>
<dbReference type="GO" id="GO:0032259">
    <property type="term" value="P:methylation"/>
    <property type="evidence" value="ECO:0007669"/>
    <property type="project" value="UniProtKB-KW"/>
</dbReference>
<dbReference type="PANTHER" id="PTHR46098:SF1">
    <property type="entry name" value="TRNA (CYTOSINE(38)-C(5))-METHYLTRANSFERASE"/>
    <property type="match status" value="1"/>
</dbReference>
<dbReference type="SUPFAM" id="SSF53335">
    <property type="entry name" value="S-adenosyl-L-methionine-dependent methyltransferases"/>
    <property type="match status" value="1"/>
</dbReference>
<comment type="caution">
    <text evidence="8">The sequence shown here is derived from an EMBL/GenBank/DDBJ whole genome shotgun (WGS) entry which is preliminary data.</text>
</comment>
<protein>
    <recommendedName>
        <fullName evidence="1">DNA (cytosine-5-)-methyltransferase</fullName>
        <ecNumber evidence="1">2.1.1.37</ecNumber>
    </recommendedName>
</protein>
<keyword evidence="5" id="KW-0680">Restriction system</keyword>
<evidence type="ECO:0000256" key="2">
    <source>
        <dbReference type="ARBA" id="ARBA00022603"/>
    </source>
</evidence>
<dbReference type="EC" id="2.1.1.37" evidence="1"/>
<evidence type="ECO:0000256" key="3">
    <source>
        <dbReference type="ARBA" id="ARBA00022679"/>
    </source>
</evidence>
<dbReference type="OrthoDB" id="9813719at2"/>
<dbReference type="Proteomes" id="UP000233440">
    <property type="component" value="Unassembled WGS sequence"/>
</dbReference>
<reference evidence="8 9" key="1">
    <citation type="submission" date="2017-11" db="EMBL/GenBank/DDBJ databases">
        <title>Bacillus camelliae sp. nov., isolated from pu'er tea.</title>
        <authorList>
            <person name="Niu L."/>
        </authorList>
    </citation>
    <scope>NUCLEOTIDE SEQUENCE [LARGE SCALE GENOMIC DNA]</scope>
    <source>
        <strain evidence="8 9">7578-1</strain>
    </source>
</reference>
<evidence type="ECO:0000313" key="8">
    <source>
        <dbReference type="EMBL" id="PKR83537.1"/>
    </source>
</evidence>
<organism evidence="8 9">
    <name type="scientific">Heyndrickxia camelliae</name>
    <dbReference type="NCBI Taxonomy" id="1707093"/>
    <lineage>
        <taxon>Bacteria</taxon>
        <taxon>Bacillati</taxon>
        <taxon>Bacillota</taxon>
        <taxon>Bacilli</taxon>
        <taxon>Bacillales</taxon>
        <taxon>Bacillaceae</taxon>
        <taxon>Heyndrickxia</taxon>
    </lineage>
</organism>
<keyword evidence="3 6" id="KW-0808">Transferase</keyword>
<keyword evidence="4 6" id="KW-0949">S-adenosyl-L-methionine</keyword>
<evidence type="ECO:0000256" key="4">
    <source>
        <dbReference type="ARBA" id="ARBA00022691"/>
    </source>
</evidence>
<sequence length="327" mass="37386">MSVLKVLSLFSGIGAFEKALKNLNIDYQLVNYCEFEPTVAKAYSILHNEPIKKNLGDITKVNEKELPDFDLMTWGFPCQDISIGNVEGKGLEGERSGLYKEGLRILKEKRPAYSLIENVDNLVSKRYIDSFNLILKDLEDLGYVNYWRILNANDFGIPQNRKRVFIVSVRNDIEHNFKMPEPQQLKNKWWEYIDLNDGRKLTGRQQRMINSVKGLNDEIIKIEGDPQFDCAVITLRQSGLRFQANDEHPTITAFYGKGGGNFTMLAYKGKVIGITPRNCFKLMGFDYEDCEKLQDEGVSQSALYAMAGNSVVVKVVEEIFRNLLIEK</sequence>
<dbReference type="AlphaFoldDB" id="A0A2N3LG54"/>
<name>A0A2N3LG54_9BACI</name>
<comment type="similarity">
    <text evidence="6 7">Belongs to the class I-like SAM-binding methyltransferase superfamily. C5-methyltransferase family.</text>
</comment>
<proteinExistence type="inferred from homology"/>
<evidence type="ECO:0000256" key="7">
    <source>
        <dbReference type="RuleBase" id="RU000416"/>
    </source>
</evidence>
<dbReference type="InterPro" id="IPR050750">
    <property type="entry name" value="C5-MTase"/>
</dbReference>
<dbReference type="Pfam" id="PF00145">
    <property type="entry name" value="DNA_methylase"/>
    <property type="match status" value="1"/>
</dbReference>
<gene>
    <name evidence="8" type="ORF">CWO92_18400</name>
</gene>
<dbReference type="GO" id="GO:0003886">
    <property type="term" value="F:DNA (cytosine-5-)-methyltransferase activity"/>
    <property type="evidence" value="ECO:0007669"/>
    <property type="project" value="UniProtKB-EC"/>
</dbReference>
<dbReference type="InterPro" id="IPR001525">
    <property type="entry name" value="C5_MeTfrase"/>
</dbReference>
<feature type="active site" evidence="6">
    <location>
        <position position="78"/>
    </location>
</feature>
<dbReference type="EMBL" id="PIQO01000017">
    <property type="protein sequence ID" value="PKR83537.1"/>
    <property type="molecule type" value="Genomic_DNA"/>
</dbReference>
<keyword evidence="9" id="KW-1185">Reference proteome</keyword>
<accession>A0A2N3LG54</accession>
<dbReference type="PRINTS" id="PR00105">
    <property type="entry name" value="C5METTRFRASE"/>
</dbReference>
<dbReference type="InterPro" id="IPR029063">
    <property type="entry name" value="SAM-dependent_MTases_sf"/>
</dbReference>
<dbReference type="RefSeq" id="WP_101355677.1">
    <property type="nucleotide sequence ID" value="NZ_PIQO01000017.1"/>
</dbReference>
<evidence type="ECO:0000256" key="5">
    <source>
        <dbReference type="ARBA" id="ARBA00022747"/>
    </source>
</evidence>
<evidence type="ECO:0000256" key="1">
    <source>
        <dbReference type="ARBA" id="ARBA00011975"/>
    </source>
</evidence>
<dbReference type="GO" id="GO:0009307">
    <property type="term" value="P:DNA restriction-modification system"/>
    <property type="evidence" value="ECO:0007669"/>
    <property type="project" value="UniProtKB-KW"/>
</dbReference>
<evidence type="ECO:0000256" key="6">
    <source>
        <dbReference type="PROSITE-ProRule" id="PRU01016"/>
    </source>
</evidence>
<dbReference type="PANTHER" id="PTHR46098">
    <property type="entry name" value="TRNA (CYTOSINE(38)-C(5))-METHYLTRANSFERASE"/>
    <property type="match status" value="1"/>
</dbReference>
<dbReference type="NCBIfam" id="TIGR00675">
    <property type="entry name" value="dcm"/>
    <property type="match status" value="1"/>
</dbReference>
<keyword evidence="2 6" id="KW-0489">Methyltransferase</keyword>